<proteinExistence type="predicted"/>
<dbReference type="Gene3D" id="2.80.10.50">
    <property type="match status" value="2"/>
</dbReference>
<evidence type="ECO:0000313" key="2">
    <source>
        <dbReference type="Proteomes" id="UP001592582"/>
    </source>
</evidence>
<dbReference type="PROSITE" id="PS50231">
    <property type="entry name" value="RICIN_B_LECTIN"/>
    <property type="match status" value="1"/>
</dbReference>
<dbReference type="Pfam" id="PF20736">
    <property type="entry name" value="Glyco_hydro127M"/>
    <property type="match status" value="1"/>
</dbReference>
<organism evidence="1 2">
    <name type="scientific">Streptacidiphilus alkalitolerans</name>
    <dbReference type="NCBI Taxonomy" id="3342712"/>
    <lineage>
        <taxon>Bacteria</taxon>
        <taxon>Bacillati</taxon>
        <taxon>Actinomycetota</taxon>
        <taxon>Actinomycetes</taxon>
        <taxon>Kitasatosporales</taxon>
        <taxon>Streptomycetaceae</taxon>
        <taxon>Streptacidiphilus</taxon>
    </lineage>
</organism>
<accession>A0ABV6V351</accession>
<protein>
    <submittedName>
        <fullName evidence="1">RICIN domain-containing protein</fullName>
    </submittedName>
</protein>
<dbReference type="InterPro" id="IPR008928">
    <property type="entry name" value="6-hairpin_glycosidase_sf"/>
</dbReference>
<keyword evidence="2" id="KW-1185">Reference proteome</keyword>
<sequence>MPLNRRQFVGTILATGTAGLVLPAPGANAATPATARGAAATPAAATVAPAPGGLYSPNAAPLQPTAFLRLPPGSVTARGWLAGQLQLQLGGLCGRYQDTSHFLVKANSGWANPSQVGWEEVPYWLRGYVDLAIATRDATALASAGSWIDAIIATKQPDGFFGPTALRTSLNGGPDFWPFLPLTWALRSWQEYSGDSRIVPLLTDFFHYMNAQGPGAFNSSWVSFRWGDGLDSIFWLYNRTGDAALLSLADRIHAGGANWVNNLPTLHNVNIAQGFREPAQYALRSPSAALSQSAYQNYTAVMNAYGQFPGGGFAGDENARPGYGDPRQGFETCGIVEFMASHQLLNRITGDPVWADRCEELAFNSLPAALDPNGKGVHYITSANSVDLDDNAKTQGQFSNNWAMQAYMPGVDQYRCCPHNYGMGWPYFTEELWLATPDKGLAAAMYAASAVTAKVADGTSVTITETTDYPFAETVTLTLSLPKSLAFPLYLRIPGWCGSPQLAVNGQTVSAPAGPAYTKLSRTWANGDTVTLRLPQQTAVRTWGSDHSAVSVSHGPLEYSLQIGESYVQYAGSAEFPEYAVHATTPWNYGLALNPSAPATGLAFTAVGGTLAANPFTQGTVPVRITAPAQRIPSWAADSQQVVTTLEDSPALTTTTTETVTLIPMGAARLRISAFPTTSATGRPWTPGNGYVRIRNQNSGKLIGVDVMSTANSARVVQFDDNGTADHLWQFVDNGGGWYRIRNLNSGKVMGVDTMSLADSANVVQFDDNGTADHLWQLLDSGGGWFRIRNQNSGKVLGVAGMSTANSAQVVQFADNGTSDHLWQLL</sequence>
<dbReference type="InterPro" id="IPR012878">
    <property type="entry name" value="Beta-AFase-like_GH127_cat"/>
</dbReference>
<dbReference type="PANTHER" id="PTHR31151:SF0">
    <property type="entry name" value="PROLINE-TRNA LIGASE (DUF1680)"/>
    <property type="match status" value="1"/>
</dbReference>
<name>A0ABV6V351_9ACTN</name>
<dbReference type="SUPFAM" id="SSF50370">
    <property type="entry name" value="Ricin B-like lectins"/>
    <property type="match status" value="1"/>
</dbReference>
<evidence type="ECO:0000313" key="1">
    <source>
        <dbReference type="EMBL" id="MFC1408150.1"/>
    </source>
</evidence>
<gene>
    <name evidence="1" type="ORF">ACEZDG_02510</name>
</gene>
<dbReference type="InterPro" id="IPR049046">
    <property type="entry name" value="Beta-AFase-like_GH127_middle"/>
</dbReference>
<dbReference type="Proteomes" id="UP001592582">
    <property type="component" value="Unassembled WGS sequence"/>
</dbReference>
<comment type="caution">
    <text evidence="1">The sequence shown here is derived from an EMBL/GenBank/DDBJ whole genome shotgun (WGS) entry which is preliminary data.</text>
</comment>
<dbReference type="Pfam" id="PF07944">
    <property type="entry name" value="Beta-AFase-like_GH127_cat"/>
    <property type="match status" value="1"/>
</dbReference>
<reference evidence="1 2" key="1">
    <citation type="submission" date="2024-09" db="EMBL/GenBank/DDBJ databases">
        <authorList>
            <person name="Lee S.D."/>
        </authorList>
    </citation>
    <scope>NUCLEOTIDE SEQUENCE [LARGE SCALE GENOMIC DNA]</scope>
    <source>
        <strain evidence="1 2">N1-1</strain>
    </source>
</reference>
<dbReference type="PROSITE" id="PS51318">
    <property type="entry name" value="TAT"/>
    <property type="match status" value="1"/>
</dbReference>
<dbReference type="EMBL" id="JBHEZX010000001">
    <property type="protein sequence ID" value="MFC1408150.1"/>
    <property type="molecule type" value="Genomic_DNA"/>
</dbReference>
<dbReference type="PANTHER" id="PTHR31151">
    <property type="entry name" value="PROLINE-TRNA LIGASE (DUF1680)"/>
    <property type="match status" value="1"/>
</dbReference>
<dbReference type="Pfam" id="PF14200">
    <property type="entry name" value="RicinB_lectin_2"/>
    <property type="match status" value="1"/>
</dbReference>
<dbReference type="InterPro" id="IPR035992">
    <property type="entry name" value="Ricin_B-like_lectins"/>
</dbReference>
<dbReference type="InterPro" id="IPR006311">
    <property type="entry name" value="TAT_signal"/>
</dbReference>
<dbReference type="InterPro" id="IPR000772">
    <property type="entry name" value="Ricin_B_lectin"/>
</dbReference>
<dbReference type="SUPFAM" id="SSF48208">
    <property type="entry name" value="Six-hairpin glycosidases"/>
    <property type="match status" value="1"/>
</dbReference>